<evidence type="ECO:0000256" key="4">
    <source>
        <dbReference type="ARBA" id="ARBA00023170"/>
    </source>
</evidence>
<dbReference type="InterPro" id="IPR036179">
    <property type="entry name" value="Ig-like_dom_sf"/>
</dbReference>
<dbReference type="InterPro" id="IPR013106">
    <property type="entry name" value="Ig_V-set"/>
</dbReference>
<sequence length="94" mass="10761">MGQITVTQQEGQVTVEERDTFQTTWAYKTTDFNGLFWYQQRKGQAPQNILYQAEAGPKQSGRFTTLLNTTRKYSLLQLEEVGVSDSTLYLCSLI</sequence>
<evidence type="ECO:0000256" key="6">
    <source>
        <dbReference type="ARBA" id="ARBA00043266"/>
    </source>
</evidence>
<feature type="domain" description="Immunoglobulin V-set" evidence="7">
    <location>
        <begin position="15"/>
        <end position="92"/>
    </location>
</feature>
<dbReference type="AlphaFoldDB" id="A0A7K8LTV0"/>
<dbReference type="SUPFAM" id="SSF48726">
    <property type="entry name" value="Immunoglobulin"/>
    <property type="match status" value="1"/>
</dbReference>
<accession>A0A7K8LTV0</accession>
<keyword evidence="1" id="KW-0732">Signal</keyword>
<dbReference type="GO" id="GO:0042605">
    <property type="term" value="F:peptide antigen binding"/>
    <property type="evidence" value="ECO:0007669"/>
    <property type="project" value="TreeGrafter"/>
</dbReference>
<protein>
    <submittedName>
        <fullName evidence="8">TVA12 protein</fullName>
    </submittedName>
</protein>
<dbReference type="PANTHER" id="PTHR19343:SF26">
    <property type="entry name" value="T CELL RECEPTOR ALPHA VARIABLE 1-1"/>
    <property type="match status" value="1"/>
</dbReference>
<dbReference type="Proteomes" id="UP000560386">
    <property type="component" value="Unassembled WGS sequence"/>
</dbReference>
<evidence type="ECO:0000259" key="7">
    <source>
        <dbReference type="Pfam" id="PF07686"/>
    </source>
</evidence>
<keyword evidence="5" id="KW-0393">Immunoglobulin domain</keyword>
<keyword evidence="3" id="KW-1064">Adaptive immunity</keyword>
<dbReference type="PANTHER" id="PTHR19343">
    <property type="entry name" value="T CELL RECEPTOR ALPHA VARIABLE 1-2"/>
    <property type="match status" value="1"/>
</dbReference>
<gene>
    <name evidence="8" type="primary">Trav12</name>
    <name evidence="8" type="ORF">ARDKOR_R08696</name>
</gene>
<keyword evidence="9" id="KW-1185">Reference proteome</keyword>
<feature type="non-terminal residue" evidence="8">
    <location>
        <position position="94"/>
    </location>
</feature>
<dbReference type="Gene3D" id="2.60.40.10">
    <property type="entry name" value="Immunoglobulins"/>
    <property type="match status" value="1"/>
</dbReference>
<comment type="caution">
    <text evidence="8">The sequence shown here is derived from an EMBL/GenBank/DDBJ whole genome shotgun (WGS) entry which is preliminary data.</text>
</comment>
<evidence type="ECO:0000313" key="8">
    <source>
        <dbReference type="EMBL" id="NXE30414.1"/>
    </source>
</evidence>
<dbReference type="GO" id="GO:0042101">
    <property type="term" value="C:T cell receptor complex"/>
    <property type="evidence" value="ECO:0007669"/>
    <property type="project" value="UniProtKB-KW"/>
</dbReference>
<keyword evidence="6" id="KW-1279">T cell receptor</keyword>
<dbReference type="InterPro" id="IPR013783">
    <property type="entry name" value="Ig-like_fold"/>
</dbReference>
<dbReference type="Pfam" id="PF07686">
    <property type="entry name" value="V-set"/>
    <property type="match status" value="1"/>
</dbReference>
<proteinExistence type="predicted"/>
<evidence type="ECO:0000256" key="1">
    <source>
        <dbReference type="ARBA" id="ARBA00022729"/>
    </source>
</evidence>
<reference evidence="8 9" key="1">
    <citation type="submission" date="2019-09" db="EMBL/GenBank/DDBJ databases">
        <title>Bird 10,000 Genomes (B10K) Project - Family phase.</title>
        <authorList>
            <person name="Zhang G."/>
        </authorList>
    </citation>
    <scope>NUCLEOTIDE SEQUENCE [LARGE SCALE GENOMIC DNA]</scope>
    <source>
        <strain evidence="8">B10K-CU-031-01</strain>
        <tissue evidence="8">Muscle</tissue>
    </source>
</reference>
<evidence type="ECO:0000256" key="3">
    <source>
        <dbReference type="ARBA" id="ARBA00023130"/>
    </source>
</evidence>
<dbReference type="InterPro" id="IPR051006">
    <property type="entry name" value="TCR_variable_domain"/>
</dbReference>
<feature type="non-terminal residue" evidence="8">
    <location>
        <position position="1"/>
    </location>
</feature>
<evidence type="ECO:0000313" key="9">
    <source>
        <dbReference type="Proteomes" id="UP000560386"/>
    </source>
</evidence>
<name>A0A7K8LTV0_9AVES</name>
<evidence type="ECO:0000256" key="2">
    <source>
        <dbReference type="ARBA" id="ARBA00022859"/>
    </source>
</evidence>
<keyword evidence="4" id="KW-0675">Receptor</keyword>
<dbReference type="EMBL" id="VWPR01004476">
    <property type="protein sequence ID" value="NXE30414.1"/>
    <property type="molecule type" value="Genomic_DNA"/>
</dbReference>
<evidence type="ECO:0000256" key="5">
    <source>
        <dbReference type="ARBA" id="ARBA00023319"/>
    </source>
</evidence>
<dbReference type="GO" id="GO:0002250">
    <property type="term" value="P:adaptive immune response"/>
    <property type="evidence" value="ECO:0007669"/>
    <property type="project" value="UniProtKB-KW"/>
</dbReference>
<keyword evidence="2" id="KW-0391">Immunity</keyword>
<organism evidence="8 9">
    <name type="scientific">Ardeotis kori</name>
    <dbReference type="NCBI Taxonomy" id="89386"/>
    <lineage>
        <taxon>Eukaryota</taxon>
        <taxon>Metazoa</taxon>
        <taxon>Chordata</taxon>
        <taxon>Craniata</taxon>
        <taxon>Vertebrata</taxon>
        <taxon>Euteleostomi</taxon>
        <taxon>Archelosauria</taxon>
        <taxon>Archosauria</taxon>
        <taxon>Dinosauria</taxon>
        <taxon>Saurischia</taxon>
        <taxon>Theropoda</taxon>
        <taxon>Coelurosauria</taxon>
        <taxon>Aves</taxon>
        <taxon>Neognathae</taxon>
        <taxon>Neoaves</taxon>
        <taxon>Otidimorphae</taxon>
        <taxon>Otidiformes</taxon>
        <taxon>Otididae</taxon>
        <taxon>Ardeotis</taxon>
    </lineage>
</organism>